<evidence type="ECO:0000313" key="2">
    <source>
        <dbReference type="EMBL" id="TNN72360.1"/>
    </source>
</evidence>
<gene>
    <name evidence="2" type="ORF">EYF80_017399</name>
</gene>
<name>A0A4Z2I3G8_9TELE</name>
<evidence type="ECO:0000313" key="3">
    <source>
        <dbReference type="Proteomes" id="UP000314294"/>
    </source>
</evidence>
<accession>A0A4Z2I3G8</accession>
<proteinExistence type="predicted"/>
<comment type="caution">
    <text evidence="2">The sequence shown here is derived from an EMBL/GenBank/DDBJ whole genome shotgun (WGS) entry which is preliminary data.</text>
</comment>
<reference evidence="2 3" key="1">
    <citation type="submission" date="2019-03" db="EMBL/GenBank/DDBJ databases">
        <title>First draft genome of Liparis tanakae, snailfish: a comprehensive survey of snailfish specific genes.</title>
        <authorList>
            <person name="Kim W."/>
            <person name="Song I."/>
            <person name="Jeong J.-H."/>
            <person name="Kim D."/>
            <person name="Kim S."/>
            <person name="Ryu S."/>
            <person name="Song J.Y."/>
            <person name="Lee S.K."/>
        </authorList>
    </citation>
    <scope>NUCLEOTIDE SEQUENCE [LARGE SCALE GENOMIC DNA]</scope>
    <source>
        <tissue evidence="2">Muscle</tissue>
    </source>
</reference>
<protein>
    <submittedName>
        <fullName evidence="2">Uncharacterized protein</fullName>
    </submittedName>
</protein>
<feature type="compositionally biased region" description="Polar residues" evidence="1">
    <location>
        <begin position="139"/>
        <end position="149"/>
    </location>
</feature>
<keyword evidence="3" id="KW-1185">Reference proteome</keyword>
<dbReference type="EMBL" id="SRLO01000138">
    <property type="protein sequence ID" value="TNN72360.1"/>
    <property type="molecule type" value="Genomic_DNA"/>
</dbReference>
<sequence length="256" mass="28335">MSFIFYQKESRNGQDGGGDQRLQTLLLLRPIIEGIAGGSFSGAVGSNGRRPYLKPPPTVLVGGEEPTDGGGYCCIIVDREDVRTMYKRSLRTETAYRKLKMRKLPRRFYCSVGSWTLAQAHYLQCIWYTHRNQLGTEHVQESVSVTPMESSQRRGTGSRGRQRSHPIEPVVTGQRRGSVNTVLIGPMVQEAALGDVNGVKKCNSHPTNSEVTQLLIRHHLRSIPCQKHKKTAASAKALPATATTAHSPYLCVPLLR</sequence>
<evidence type="ECO:0000256" key="1">
    <source>
        <dbReference type="SAM" id="MobiDB-lite"/>
    </source>
</evidence>
<dbReference type="AlphaFoldDB" id="A0A4Z2I3G8"/>
<organism evidence="2 3">
    <name type="scientific">Liparis tanakae</name>
    <name type="common">Tanaka's snailfish</name>
    <dbReference type="NCBI Taxonomy" id="230148"/>
    <lineage>
        <taxon>Eukaryota</taxon>
        <taxon>Metazoa</taxon>
        <taxon>Chordata</taxon>
        <taxon>Craniata</taxon>
        <taxon>Vertebrata</taxon>
        <taxon>Euteleostomi</taxon>
        <taxon>Actinopterygii</taxon>
        <taxon>Neopterygii</taxon>
        <taxon>Teleostei</taxon>
        <taxon>Neoteleostei</taxon>
        <taxon>Acanthomorphata</taxon>
        <taxon>Eupercaria</taxon>
        <taxon>Perciformes</taxon>
        <taxon>Cottioidei</taxon>
        <taxon>Cottales</taxon>
        <taxon>Liparidae</taxon>
        <taxon>Liparis</taxon>
    </lineage>
</organism>
<feature type="region of interest" description="Disordered" evidence="1">
    <location>
        <begin position="139"/>
        <end position="167"/>
    </location>
</feature>
<dbReference type="Proteomes" id="UP000314294">
    <property type="component" value="Unassembled WGS sequence"/>
</dbReference>